<evidence type="ECO:0000256" key="1">
    <source>
        <dbReference type="SAM" id="SignalP"/>
    </source>
</evidence>
<keyword evidence="1" id="KW-0732">Signal</keyword>
<organism evidence="2 3">
    <name type="scientific">Escovopsis weberi</name>
    <dbReference type="NCBI Taxonomy" id="150374"/>
    <lineage>
        <taxon>Eukaryota</taxon>
        <taxon>Fungi</taxon>
        <taxon>Dikarya</taxon>
        <taxon>Ascomycota</taxon>
        <taxon>Pezizomycotina</taxon>
        <taxon>Sordariomycetes</taxon>
        <taxon>Hypocreomycetidae</taxon>
        <taxon>Hypocreales</taxon>
        <taxon>Hypocreaceae</taxon>
        <taxon>Escovopsis</taxon>
    </lineage>
</organism>
<evidence type="ECO:0000313" key="3">
    <source>
        <dbReference type="Proteomes" id="UP000053831"/>
    </source>
</evidence>
<feature type="signal peptide" evidence="1">
    <location>
        <begin position="1"/>
        <end position="17"/>
    </location>
</feature>
<keyword evidence="3" id="KW-1185">Reference proteome</keyword>
<reference evidence="2 3" key="1">
    <citation type="submission" date="2015-07" db="EMBL/GenBank/DDBJ databases">
        <title>The genome of the fungus Escovopsis weberi, a specialized disease agent of ant agriculture.</title>
        <authorList>
            <person name="de Man T.J."/>
            <person name="Stajich J.E."/>
            <person name="Kubicek C.P."/>
            <person name="Chenthamara K."/>
            <person name="Atanasova L."/>
            <person name="Druzhinina I.S."/>
            <person name="Birnbaum S."/>
            <person name="Barribeau S.M."/>
            <person name="Teiling C."/>
            <person name="Suen G."/>
            <person name="Currie C."/>
            <person name="Gerardo N.M."/>
        </authorList>
    </citation>
    <scope>NUCLEOTIDE SEQUENCE [LARGE SCALE GENOMIC DNA]</scope>
</reference>
<dbReference type="EMBL" id="LGSR01000006">
    <property type="protein sequence ID" value="KOS22168.1"/>
    <property type="molecule type" value="Genomic_DNA"/>
</dbReference>
<proteinExistence type="predicted"/>
<gene>
    <name evidence="2" type="ORF">ESCO_001490</name>
</gene>
<sequence>MRLGGMLVLAGVGAVAAQRAPFASLFNGTYYRGWKIDVTAVDTCVPIASQPGFEKGLASIHLEDSFCYTFKDEDCNDFFGQGYDTDRWNITDGAGQMAIKCLSQKA</sequence>
<comment type="caution">
    <text evidence="2">The sequence shown here is derived from an EMBL/GenBank/DDBJ whole genome shotgun (WGS) entry which is preliminary data.</text>
</comment>
<evidence type="ECO:0000313" key="2">
    <source>
        <dbReference type="EMBL" id="KOS22168.1"/>
    </source>
</evidence>
<accession>A0A0M8MZS4</accession>
<dbReference type="AlphaFoldDB" id="A0A0M8MZS4"/>
<feature type="chain" id="PRO_5005819010" evidence="1">
    <location>
        <begin position="18"/>
        <end position="106"/>
    </location>
</feature>
<name>A0A0M8MZS4_ESCWE</name>
<protein>
    <submittedName>
        <fullName evidence="2">Uncharacterized protein</fullName>
    </submittedName>
</protein>
<dbReference type="Proteomes" id="UP000053831">
    <property type="component" value="Unassembled WGS sequence"/>
</dbReference>